<comment type="caution">
    <text evidence="1">The sequence shown here is derived from an EMBL/GenBank/DDBJ whole genome shotgun (WGS) entry which is preliminary data.</text>
</comment>
<evidence type="ECO:0000313" key="2">
    <source>
        <dbReference type="Proteomes" id="UP000828941"/>
    </source>
</evidence>
<keyword evidence="2" id="KW-1185">Reference proteome</keyword>
<accession>A0ACB9LPR5</accession>
<name>A0ACB9LPR5_BAUVA</name>
<proteinExistence type="predicted"/>
<evidence type="ECO:0000313" key="1">
    <source>
        <dbReference type="EMBL" id="KAI4313128.1"/>
    </source>
</evidence>
<reference evidence="1 2" key="1">
    <citation type="journal article" date="2022" name="DNA Res.">
        <title>Chromosomal-level genome assembly of the orchid tree Bauhinia variegata (Leguminosae; Cercidoideae) supports the allotetraploid origin hypothesis of Bauhinia.</title>
        <authorList>
            <person name="Zhong Y."/>
            <person name="Chen Y."/>
            <person name="Zheng D."/>
            <person name="Pang J."/>
            <person name="Liu Y."/>
            <person name="Luo S."/>
            <person name="Meng S."/>
            <person name="Qian L."/>
            <person name="Wei D."/>
            <person name="Dai S."/>
            <person name="Zhou R."/>
        </authorList>
    </citation>
    <scope>NUCLEOTIDE SEQUENCE [LARGE SCALE GENOMIC DNA]</scope>
    <source>
        <strain evidence="1">BV-YZ2020</strain>
    </source>
</reference>
<sequence length="73" mass="8340">MAKKSLASLCFFLILLFATQEMMVQTEAKTCEVLSDKYKGPCFAGCDNTCKKQEHLISGRCRDDFRCWCTKNC</sequence>
<organism evidence="1 2">
    <name type="scientific">Bauhinia variegata</name>
    <name type="common">Purple orchid tree</name>
    <name type="synonym">Phanera variegata</name>
    <dbReference type="NCBI Taxonomy" id="167791"/>
    <lineage>
        <taxon>Eukaryota</taxon>
        <taxon>Viridiplantae</taxon>
        <taxon>Streptophyta</taxon>
        <taxon>Embryophyta</taxon>
        <taxon>Tracheophyta</taxon>
        <taxon>Spermatophyta</taxon>
        <taxon>Magnoliopsida</taxon>
        <taxon>eudicotyledons</taxon>
        <taxon>Gunneridae</taxon>
        <taxon>Pentapetalae</taxon>
        <taxon>rosids</taxon>
        <taxon>fabids</taxon>
        <taxon>Fabales</taxon>
        <taxon>Fabaceae</taxon>
        <taxon>Cercidoideae</taxon>
        <taxon>Cercideae</taxon>
        <taxon>Bauhiniinae</taxon>
        <taxon>Bauhinia</taxon>
    </lineage>
</organism>
<gene>
    <name evidence="1" type="ORF">L6164_026135</name>
</gene>
<protein>
    <submittedName>
        <fullName evidence="1">Uncharacterized protein</fullName>
    </submittedName>
</protein>
<dbReference type="EMBL" id="CM039436">
    <property type="protein sequence ID" value="KAI4313128.1"/>
    <property type="molecule type" value="Genomic_DNA"/>
</dbReference>
<dbReference type="Proteomes" id="UP000828941">
    <property type="component" value="Chromosome 11"/>
</dbReference>